<evidence type="ECO:0000313" key="2">
    <source>
        <dbReference type="Proteomes" id="UP000244623"/>
    </source>
</evidence>
<gene>
    <name evidence="1" type="ORF">BS411_017640</name>
</gene>
<proteinExistence type="predicted"/>
<dbReference type="EMBL" id="CP187984">
    <property type="protein sequence ID" value="XSF53735.1"/>
    <property type="molecule type" value="Genomic_DNA"/>
</dbReference>
<evidence type="ECO:0000313" key="1">
    <source>
        <dbReference type="EMBL" id="XSF53735.1"/>
    </source>
</evidence>
<organism evidence="1 2">
    <name type="scientific">Cronobacter turicensis</name>
    <dbReference type="NCBI Taxonomy" id="413502"/>
    <lineage>
        <taxon>Bacteria</taxon>
        <taxon>Pseudomonadati</taxon>
        <taxon>Pseudomonadota</taxon>
        <taxon>Gammaproteobacteria</taxon>
        <taxon>Enterobacterales</taxon>
        <taxon>Enterobacteriaceae</taxon>
        <taxon>Cronobacter</taxon>
    </lineage>
</organism>
<protein>
    <submittedName>
        <fullName evidence="1">STY0301 family protein</fullName>
    </submittedName>
</protein>
<accession>A0ACD5IV33</accession>
<reference evidence="1" key="1">
    <citation type="submission" date="2025-05" db="EMBL/GenBank/DDBJ databases">
        <title>FDA Reference Genome datasets for Cronobacter.</title>
        <authorList>
            <person name="Gopinath G.R."/>
        </authorList>
    </citation>
    <scope>NUCLEOTIDE SEQUENCE</scope>
    <source>
        <strain evidence="1">MOD1-Sh41s</strain>
    </source>
</reference>
<sequence>MLEIMIMWWSKAALISIGVMFSSGAAWAEKIQCPDTLTEKNHSHRLHLVDVFEGPPEELASLLPDTDDEMIWTLSDSQNYAKAHSTAVFLVCQYQGTAKKITLKVPAGAKKCMAWFGDNKDDFYAGCE</sequence>
<dbReference type="Proteomes" id="UP000244623">
    <property type="component" value="Chromosome"/>
</dbReference>
<name>A0ACD5IV33_9ENTR</name>